<dbReference type="PRINTS" id="PR00111">
    <property type="entry name" value="ABHYDROLASE"/>
</dbReference>
<evidence type="ECO:0000313" key="3">
    <source>
        <dbReference type="Proteomes" id="UP000244248"/>
    </source>
</evidence>
<dbReference type="RefSeq" id="WP_107940723.1">
    <property type="nucleotide sequence ID" value="NZ_QANS01000004.1"/>
</dbReference>
<dbReference type="InterPro" id="IPR000073">
    <property type="entry name" value="AB_hydrolase_1"/>
</dbReference>
<dbReference type="GO" id="GO:0016787">
    <property type="term" value="F:hydrolase activity"/>
    <property type="evidence" value="ECO:0007669"/>
    <property type="project" value="UniProtKB-KW"/>
</dbReference>
<sequence length="260" mass="28208">MPTLQTGGQTLYYEDTGGNGKVVVFSHGLLMDRTMFDAQVTALSKKYRVITWDERGHGNTGDAAAPFSYYDSAADLVGLLQQLSIPRAVFAGMSQGGYLSLRAALRYPQFVAGLILIDTQALPENPVTLPHYTQLINNWVTNGLDDQTAATLEHIILGAGYADASLWKAKWKKVTPANLLQIFNTLVTRDDLTDSLSQIKVPALVIHGDTDNAIPLAHAEKMARLLPQGTLKVIPGAGHAANLTHAALVTPLIETFLERF</sequence>
<keyword evidence="2" id="KW-0378">Hydrolase</keyword>
<dbReference type="Proteomes" id="UP000244248">
    <property type="component" value="Unassembled WGS sequence"/>
</dbReference>
<accession>A0A2T5MEZ5</accession>
<keyword evidence="3" id="KW-1185">Reference proteome</keyword>
<proteinExistence type="predicted"/>
<feature type="domain" description="AB hydrolase-1" evidence="1">
    <location>
        <begin position="22"/>
        <end position="245"/>
    </location>
</feature>
<dbReference type="InterPro" id="IPR050471">
    <property type="entry name" value="AB_hydrolase"/>
</dbReference>
<organism evidence="2 3">
    <name type="scientific">Stenotrophobium rhamnosiphilum</name>
    <dbReference type="NCBI Taxonomy" id="2029166"/>
    <lineage>
        <taxon>Bacteria</taxon>
        <taxon>Pseudomonadati</taxon>
        <taxon>Pseudomonadota</taxon>
        <taxon>Gammaproteobacteria</taxon>
        <taxon>Nevskiales</taxon>
        <taxon>Nevskiaceae</taxon>
        <taxon>Stenotrophobium</taxon>
    </lineage>
</organism>
<dbReference type="EMBL" id="QANS01000004">
    <property type="protein sequence ID" value="PTU31136.1"/>
    <property type="molecule type" value="Genomic_DNA"/>
</dbReference>
<comment type="caution">
    <text evidence="2">The sequence shown here is derived from an EMBL/GenBank/DDBJ whole genome shotgun (WGS) entry which is preliminary data.</text>
</comment>
<dbReference type="SUPFAM" id="SSF53474">
    <property type="entry name" value="alpha/beta-Hydrolases"/>
    <property type="match status" value="1"/>
</dbReference>
<dbReference type="OrthoDB" id="9779853at2"/>
<name>A0A2T5MEZ5_9GAMM</name>
<dbReference type="PANTHER" id="PTHR43433:SF1">
    <property type="entry name" value="BLL5160 PROTEIN"/>
    <property type="match status" value="1"/>
</dbReference>
<gene>
    <name evidence="2" type="ORF">CJD38_12675</name>
</gene>
<dbReference type="AlphaFoldDB" id="A0A2T5MEZ5"/>
<dbReference type="InterPro" id="IPR029058">
    <property type="entry name" value="AB_hydrolase_fold"/>
</dbReference>
<dbReference type="Gene3D" id="3.40.50.1820">
    <property type="entry name" value="alpha/beta hydrolase"/>
    <property type="match status" value="1"/>
</dbReference>
<reference evidence="2 3" key="1">
    <citation type="submission" date="2018-04" db="EMBL/GenBank/DDBJ databases">
        <title>Novel species isolated from glacier.</title>
        <authorList>
            <person name="Liu Q."/>
            <person name="Xin Y.-H."/>
        </authorList>
    </citation>
    <scope>NUCLEOTIDE SEQUENCE [LARGE SCALE GENOMIC DNA]</scope>
    <source>
        <strain evidence="2 3">GT1R17</strain>
    </source>
</reference>
<evidence type="ECO:0000313" key="2">
    <source>
        <dbReference type="EMBL" id="PTU31136.1"/>
    </source>
</evidence>
<dbReference type="PANTHER" id="PTHR43433">
    <property type="entry name" value="HYDROLASE, ALPHA/BETA FOLD FAMILY PROTEIN"/>
    <property type="match status" value="1"/>
</dbReference>
<dbReference type="Pfam" id="PF00561">
    <property type="entry name" value="Abhydrolase_1"/>
    <property type="match status" value="1"/>
</dbReference>
<protein>
    <submittedName>
        <fullName evidence="2">Alpha/beta hydrolase</fullName>
    </submittedName>
</protein>
<evidence type="ECO:0000259" key="1">
    <source>
        <dbReference type="Pfam" id="PF00561"/>
    </source>
</evidence>